<protein>
    <submittedName>
        <fullName evidence="2">ATP-grasp domain-containing protein</fullName>
    </submittedName>
</protein>
<dbReference type="EMBL" id="JACBAZ010000025">
    <property type="protein sequence ID" value="NWK57718.1"/>
    <property type="molecule type" value="Genomic_DNA"/>
</dbReference>
<feature type="domain" description="ATP-grasp" evidence="1">
    <location>
        <begin position="86"/>
        <end position="236"/>
    </location>
</feature>
<evidence type="ECO:0000313" key="3">
    <source>
        <dbReference type="Proteomes" id="UP000557872"/>
    </source>
</evidence>
<dbReference type="InterPro" id="IPR041261">
    <property type="entry name" value="R2K_2"/>
</dbReference>
<proteinExistence type="predicted"/>
<comment type="caution">
    <text evidence="2">The sequence shown here is derived from an EMBL/GenBank/DDBJ whole genome shotgun (WGS) entry which is preliminary data.</text>
</comment>
<dbReference type="Proteomes" id="UP000557872">
    <property type="component" value="Unassembled WGS sequence"/>
</dbReference>
<dbReference type="AlphaFoldDB" id="A0A851GIT2"/>
<reference evidence="2 3" key="1">
    <citation type="submission" date="2020-07" db="EMBL/GenBank/DDBJ databases">
        <title>Roseicoccus Jingziensis gen. nov., sp. nov., isolated from coastal seawater.</title>
        <authorList>
            <person name="Feng X."/>
        </authorList>
    </citation>
    <scope>NUCLEOTIDE SEQUENCE [LARGE SCALE GENOMIC DNA]</scope>
    <source>
        <strain evidence="2 3">N1E253</strain>
    </source>
</reference>
<evidence type="ECO:0000313" key="2">
    <source>
        <dbReference type="EMBL" id="NWK57718.1"/>
    </source>
</evidence>
<dbReference type="SUPFAM" id="SSF56059">
    <property type="entry name" value="Glutathione synthetase ATP-binding domain-like"/>
    <property type="match status" value="1"/>
</dbReference>
<gene>
    <name evidence="2" type="ORF">HW115_19020</name>
</gene>
<evidence type="ECO:0000259" key="1">
    <source>
        <dbReference type="Pfam" id="PF18299"/>
    </source>
</evidence>
<keyword evidence="3" id="KW-1185">Reference proteome</keyword>
<sequence>MITQAYIEESGNGKLRHESALVAEEMKARGIPYKTFTVKKIYRRQLPLDSMTLVVGDMDCMYGALKQLGIDIPPNNDYPKSLSHLLHRKVWTTTLGAVKESFLNSGVPVFIKPAGRKKVFTGFVCEDSNDLYRCLGVSRKEPVYCSEIVSWVSEFRVYVSNSQILGVDFYRGDDSKSIDITVVEQAIKDLDQASESYAGYAIDFGVLSSGETALVEMNDGFSVGAYSIDKSKYTDMTISRWEELLSYKI</sequence>
<name>A0A851GIT2_9BACT</name>
<accession>A0A851GIT2</accession>
<organism evidence="2 3">
    <name type="scientific">Oceaniferula marina</name>
    <dbReference type="NCBI Taxonomy" id="2748318"/>
    <lineage>
        <taxon>Bacteria</taxon>
        <taxon>Pseudomonadati</taxon>
        <taxon>Verrucomicrobiota</taxon>
        <taxon>Verrucomicrobiia</taxon>
        <taxon>Verrucomicrobiales</taxon>
        <taxon>Verrucomicrobiaceae</taxon>
        <taxon>Oceaniferula</taxon>
    </lineage>
</organism>
<dbReference type="Pfam" id="PF18299">
    <property type="entry name" value="R2K_2"/>
    <property type="match status" value="1"/>
</dbReference>